<dbReference type="SUPFAM" id="SSF53756">
    <property type="entry name" value="UDP-Glycosyltransferase/glycogen phosphorylase"/>
    <property type="match status" value="1"/>
</dbReference>
<keyword evidence="1" id="KW-0808">Transferase</keyword>
<evidence type="ECO:0000313" key="4">
    <source>
        <dbReference type="EMBL" id="KGA13229.1"/>
    </source>
</evidence>
<dbReference type="PANTHER" id="PTHR46401:SF2">
    <property type="entry name" value="GLYCOSYLTRANSFERASE WBBK-RELATED"/>
    <property type="match status" value="1"/>
</dbReference>
<dbReference type="InterPro" id="IPR001296">
    <property type="entry name" value="Glyco_trans_1"/>
</dbReference>
<protein>
    <recommendedName>
        <fullName evidence="5">Glycosyl transferase family 1 domain-containing protein</fullName>
    </recommendedName>
</protein>
<name>A0A094PU59_9ZZZZ</name>
<dbReference type="Pfam" id="PF13439">
    <property type="entry name" value="Glyco_transf_4"/>
    <property type="match status" value="1"/>
</dbReference>
<organism evidence="4">
    <name type="scientific">freshwater metagenome</name>
    <dbReference type="NCBI Taxonomy" id="449393"/>
    <lineage>
        <taxon>unclassified sequences</taxon>
        <taxon>metagenomes</taxon>
        <taxon>ecological metagenomes</taxon>
    </lineage>
</organism>
<dbReference type="GO" id="GO:0016757">
    <property type="term" value="F:glycosyltransferase activity"/>
    <property type="evidence" value="ECO:0007669"/>
    <property type="project" value="InterPro"/>
</dbReference>
<dbReference type="Pfam" id="PF00534">
    <property type="entry name" value="Glycos_transf_1"/>
    <property type="match status" value="1"/>
</dbReference>
<evidence type="ECO:0008006" key="5">
    <source>
        <dbReference type="Google" id="ProtNLM"/>
    </source>
</evidence>
<reference evidence="4" key="1">
    <citation type="submission" date="2014-06" db="EMBL/GenBank/DDBJ databases">
        <title>Key roles for freshwater Actinobacteria revealed by deep metagenomic sequencing.</title>
        <authorList>
            <person name="Ghai R."/>
            <person name="Mizuno C.M."/>
            <person name="Picazo A."/>
            <person name="Camacho A."/>
            <person name="Rodriguez-Valera F."/>
        </authorList>
    </citation>
    <scope>NUCLEOTIDE SEQUENCE</scope>
</reference>
<evidence type="ECO:0000259" key="3">
    <source>
        <dbReference type="Pfam" id="PF13439"/>
    </source>
</evidence>
<accession>A0A094PU59</accession>
<sequence length="359" mass="40255">MKLIFDCRFIRNDHHDGISRFSTELFSALAKQIDLVALISDKRVLKWLPADTEFILGNAPTNALAELGLARKLNSQGATHVFSPMQTMGSLGKKYKLVLTLHDLIYYFHPKAPSSLPLLVRFAWRLYHLSFTPVRILLNRADAVVTVSETSKDLIEKNRLTTKSVHVIYNAPESRSVIDEIARPSSVAVRNKLVYMGSFMGYKNVEVLVEAMRLLPHYELVLLSKISSKRKSRLRELAGSAESRVTFKNGVTELEYATELAGAFALVSASKDEGFGIPLVEAMGYGIPLILADIPIFREVAQEAARYFDATSAELFAKQVLELEKPGMWDELSANSRVRGDFFDWDKSASQLLDVLKKL</sequence>
<comment type="caution">
    <text evidence="4">The sequence shown here is derived from an EMBL/GenBank/DDBJ whole genome shotgun (WGS) entry which is preliminary data.</text>
</comment>
<evidence type="ECO:0000259" key="2">
    <source>
        <dbReference type="Pfam" id="PF00534"/>
    </source>
</evidence>
<feature type="domain" description="Glycosyl transferase family 1" evidence="2">
    <location>
        <begin position="190"/>
        <end position="325"/>
    </location>
</feature>
<evidence type="ECO:0000256" key="1">
    <source>
        <dbReference type="ARBA" id="ARBA00022679"/>
    </source>
</evidence>
<gene>
    <name evidence="4" type="ORF">GM51_20350</name>
</gene>
<feature type="domain" description="Glycosyltransferase subfamily 4-like N-terminal" evidence="3">
    <location>
        <begin position="92"/>
        <end position="170"/>
    </location>
</feature>
<dbReference type="PANTHER" id="PTHR46401">
    <property type="entry name" value="GLYCOSYLTRANSFERASE WBBK-RELATED"/>
    <property type="match status" value="1"/>
</dbReference>
<dbReference type="GO" id="GO:0009103">
    <property type="term" value="P:lipopolysaccharide biosynthetic process"/>
    <property type="evidence" value="ECO:0007669"/>
    <property type="project" value="TreeGrafter"/>
</dbReference>
<dbReference type="InterPro" id="IPR028098">
    <property type="entry name" value="Glyco_trans_4-like_N"/>
</dbReference>
<dbReference type="CDD" id="cd03809">
    <property type="entry name" value="GT4_MtfB-like"/>
    <property type="match status" value="1"/>
</dbReference>
<proteinExistence type="predicted"/>
<dbReference type="EMBL" id="JNSL01000196">
    <property type="protein sequence ID" value="KGA13229.1"/>
    <property type="molecule type" value="Genomic_DNA"/>
</dbReference>
<dbReference type="Gene3D" id="3.40.50.2000">
    <property type="entry name" value="Glycogen Phosphorylase B"/>
    <property type="match status" value="2"/>
</dbReference>
<dbReference type="AlphaFoldDB" id="A0A094PU59"/>